<proteinExistence type="predicted"/>
<gene>
    <name evidence="2" type="ORF">BDP55DRAFT_678190</name>
</gene>
<dbReference type="EMBL" id="JAHMHR010000055">
    <property type="protein sequence ID" value="KAK1659883.1"/>
    <property type="molecule type" value="Genomic_DNA"/>
</dbReference>
<accession>A0AAJ0ESV9</accession>
<evidence type="ECO:0000256" key="1">
    <source>
        <dbReference type="SAM" id="SignalP"/>
    </source>
</evidence>
<keyword evidence="3" id="KW-1185">Reference proteome</keyword>
<dbReference type="AlphaFoldDB" id="A0AAJ0ESV9"/>
<evidence type="ECO:0000313" key="2">
    <source>
        <dbReference type="EMBL" id="KAK1659883.1"/>
    </source>
</evidence>
<protein>
    <submittedName>
        <fullName evidence="2">Uncharacterized protein</fullName>
    </submittedName>
</protein>
<feature type="chain" id="PRO_5042523169" evidence="1">
    <location>
        <begin position="28"/>
        <end position="51"/>
    </location>
</feature>
<comment type="caution">
    <text evidence="2">The sequence shown here is derived from an EMBL/GenBank/DDBJ whole genome shotgun (WGS) entry which is preliminary data.</text>
</comment>
<dbReference type="GeneID" id="85460493"/>
<evidence type="ECO:0000313" key="3">
    <source>
        <dbReference type="Proteomes" id="UP001224890"/>
    </source>
</evidence>
<dbReference type="Proteomes" id="UP001224890">
    <property type="component" value="Unassembled WGS sequence"/>
</dbReference>
<feature type="signal peptide" evidence="1">
    <location>
        <begin position="1"/>
        <end position="27"/>
    </location>
</feature>
<reference evidence="2" key="1">
    <citation type="submission" date="2021-06" db="EMBL/GenBank/DDBJ databases">
        <title>Comparative genomics, transcriptomics and evolutionary studies reveal genomic signatures of adaptation to plant cell wall in hemibiotrophic fungi.</title>
        <authorList>
            <consortium name="DOE Joint Genome Institute"/>
            <person name="Baroncelli R."/>
            <person name="Diaz J.F."/>
            <person name="Benocci T."/>
            <person name="Peng M."/>
            <person name="Battaglia E."/>
            <person name="Haridas S."/>
            <person name="Andreopoulos W."/>
            <person name="Labutti K."/>
            <person name="Pangilinan J."/>
            <person name="Floch G.L."/>
            <person name="Makela M.R."/>
            <person name="Henrissat B."/>
            <person name="Grigoriev I.V."/>
            <person name="Crouch J.A."/>
            <person name="De Vries R.P."/>
            <person name="Sukno S.A."/>
            <person name="Thon M.R."/>
        </authorList>
    </citation>
    <scope>NUCLEOTIDE SEQUENCE</scope>
    <source>
        <strain evidence="2">CBS 193.32</strain>
    </source>
</reference>
<dbReference type="RefSeq" id="XP_060424647.1">
    <property type="nucleotide sequence ID" value="XM_060575967.1"/>
</dbReference>
<name>A0AAJ0ESV9_9PEZI</name>
<organism evidence="2 3">
    <name type="scientific">Colletotrichum godetiae</name>
    <dbReference type="NCBI Taxonomy" id="1209918"/>
    <lineage>
        <taxon>Eukaryota</taxon>
        <taxon>Fungi</taxon>
        <taxon>Dikarya</taxon>
        <taxon>Ascomycota</taxon>
        <taxon>Pezizomycotina</taxon>
        <taxon>Sordariomycetes</taxon>
        <taxon>Hypocreomycetidae</taxon>
        <taxon>Glomerellales</taxon>
        <taxon>Glomerellaceae</taxon>
        <taxon>Colletotrichum</taxon>
        <taxon>Colletotrichum acutatum species complex</taxon>
    </lineage>
</organism>
<keyword evidence="1" id="KW-0732">Signal</keyword>
<sequence length="51" mass="5700">MCQHRSPHNRWQCLLCVLSMLASVCHHLCASIDVPAPMQPEEPTQTLATLT</sequence>